<evidence type="ECO:0000313" key="2">
    <source>
        <dbReference type="EMBL" id="RAR16444.1"/>
    </source>
</evidence>
<organism evidence="2 3">
    <name type="scientific">Stemphylium lycopersici</name>
    <name type="common">Tomato gray leaf spot disease fungus</name>
    <name type="synonym">Thyrospora lycopersici</name>
    <dbReference type="NCBI Taxonomy" id="183478"/>
    <lineage>
        <taxon>Eukaryota</taxon>
        <taxon>Fungi</taxon>
        <taxon>Dikarya</taxon>
        <taxon>Ascomycota</taxon>
        <taxon>Pezizomycotina</taxon>
        <taxon>Dothideomycetes</taxon>
        <taxon>Pleosporomycetidae</taxon>
        <taxon>Pleosporales</taxon>
        <taxon>Pleosporineae</taxon>
        <taxon>Pleosporaceae</taxon>
        <taxon>Stemphylium</taxon>
    </lineage>
</organism>
<sequence length="662" mass="74674">MTSDKDKPIASGAPALDEESNNDEETDINMELKKVANSRNLSGMENDAIIGVGDGAEERAAGENGAINELPEAKTLKAFDSRKDKEQDTAATPSIPIPFTAPLGPESLHTLLIHLSFLALSYHPSRPVIELCMKAQVLQLDAFLSGNVTEDGDAIHWLPESETEERLDSYKSLSSHLVPKITAAINKQSGENLVAEAKNRVYDDEKPGHGRLCGMFLAPKVIGMYGEWVEKQRKKEESFDPDFDPWVSPMENRKLIDLLNTIVDIQYDFDTWQHISPKPLFNQLPRIKGVEFQRVMSSFGSIRTEYRITTSRGKTFSQTTTIPETDLVYTEKEARKMWRDKKRSKYFLPDPVDVTVPKKEKEAIWHNADGEGKKWTRGDTSFEPTLIFFVFDEETDAYIHHHIVSPNILDEIDLNKESWVVTYRKKLSQWRKRGTGETTKVRDHWSDDEKAAIYAWANMFCKKNGIDHCTPRRIDAEKADVLKELNKTVPGNRSMESVSAWTRTQMTKKPNLPLGLLAAEQQRVDAMVNNNQPVSESDRYPDQFIDVSGFLAQSKKKAPAKKAQKKRKRGKDQEEEEGISNNPANFNIDADSDDDAMLAFEAEEDDSDDESPIALSHETRKRTKGETPNLSDDSDEVPGDDEGSTRDFIVGEGEGLGFDELE</sequence>
<proteinExistence type="predicted"/>
<comment type="caution">
    <text evidence="2">The sequence shown here is derived from an EMBL/GenBank/DDBJ whole genome shotgun (WGS) entry which is preliminary data.</text>
</comment>
<feature type="compositionally biased region" description="Acidic residues" evidence="1">
    <location>
        <begin position="16"/>
        <end position="27"/>
    </location>
</feature>
<feature type="compositionally biased region" description="Basic residues" evidence="1">
    <location>
        <begin position="554"/>
        <end position="570"/>
    </location>
</feature>
<evidence type="ECO:0000256" key="1">
    <source>
        <dbReference type="SAM" id="MobiDB-lite"/>
    </source>
</evidence>
<dbReference type="EMBL" id="QGDH01000002">
    <property type="protein sequence ID" value="RAR16444.1"/>
    <property type="molecule type" value="Genomic_DNA"/>
</dbReference>
<accession>A0A364NGI4</accession>
<reference evidence="3" key="1">
    <citation type="submission" date="2018-05" db="EMBL/GenBank/DDBJ databases">
        <title>Draft genome sequence of Stemphylium lycopersici strain CIDEFI 213.</title>
        <authorList>
            <person name="Medina R."/>
            <person name="Franco M.E.E."/>
            <person name="Lucentini C.G."/>
            <person name="Saparrat M.C.N."/>
            <person name="Balatti P.A."/>
        </authorList>
    </citation>
    <scope>NUCLEOTIDE SEQUENCE [LARGE SCALE GENOMIC DNA]</scope>
    <source>
        <strain evidence="3">CIDEFI 213</strain>
    </source>
</reference>
<dbReference type="AlphaFoldDB" id="A0A364NGI4"/>
<gene>
    <name evidence="2" type="ORF">DDE83_000009</name>
</gene>
<feature type="region of interest" description="Disordered" evidence="1">
    <location>
        <begin position="1"/>
        <end position="27"/>
    </location>
</feature>
<name>A0A364NGI4_STELY</name>
<dbReference type="Proteomes" id="UP000249619">
    <property type="component" value="Unassembled WGS sequence"/>
</dbReference>
<feature type="compositionally biased region" description="Acidic residues" evidence="1">
    <location>
        <begin position="632"/>
        <end position="642"/>
    </location>
</feature>
<keyword evidence="3" id="KW-1185">Reference proteome</keyword>
<feature type="region of interest" description="Disordered" evidence="1">
    <location>
        <begin position="551"/>
        <end position="662"/>
    </location>
</feature>
<feature type="compositionally biased region" description="Acidic residues" evidence="1">
    <location>
        <begin position="590"/>
        <end position="611"/>
    </location>
</feature>
<evidence type="ECO:0000313" key="3">
    <source>
        <dbReference type="Proteomes" id="UP000249619"/>
    </source>
</evidence>
<protein>
    <submittedName>
        <fullName evidence="2">Uncharacterized protein</fullName>
    </submittedName>
</protein>